<feature type="transmembrane region" description="Helical" evidence="1">
    <location>
        <begin position="34"/>
        <end position="50"/>
    </location>
</feature>
<protein>
    <submittedName>
        <fullName evidence="2">Uncharacterized protein</fullName>
    </submittedName>
</protein>
<dbReference type="AlphaFoldDB" id="A0A2T4AV18"/>
<organism evidence="2 3">
    <name type="scientific">Trichoderma harzianum CBS 226.95</name>
    <dbReference type="NCBI Taxonomy" id="983964"/>
    <lineage>
        <taxon>Eukaryota</taxon>
        <taxon>Fungi</taxon>
        <taxon>Dikarya</taxon>
        <taxon>Ascomycota</taxon>
        <taxon>Pezizomycotina</taxon>
        <taxon>Sordariomycetes</taxon>
        <taxon>Hypocreomycetidae</taxon>
        <taxon>Hypocreales</taxon>
        <taxon>Hypocreaceae</taxon>
        <taxon>Trichoderma</taxon>
    </lineage>
</organism>
<reference evidence="2 3" key="1">
    <citation type="submission" date="2016-07" db="EMBL/GenBank/DDBJ databases">
        <title>Multiple horizontal gene transfer events from other fungi enriched the ability of initially mycotrophic Trichoderma (Ascomycota) to feed on dead plant biomass.</title>
        <authorList>
            <consortium name="DOE Joint Genome Institute"/>
            <person name="Aerts A."/>
            <person name="Atanasova L."/>
            <person name="Chenthamara K."/>
            <person name="Zhang J."/>
            <person name="Grujic M."/>
            <person name="Henrissat B."/>
            <person name="Kuo A."/>
            <person name="Salamov A."/>
            <person name="Lipzen A."/>
            <person name="Labutti K."/>
            <person name="Barry K."/>
            <person name="Miao Y."/>
            <person name="Rahimi M.J."/>
            <person name="Shen Q."/>
            <person name="Grigoriev I.V."/>
            <person name="Kubicek C.P."/>
            <person name="Druzhinina I.S."/>
        </authorList>
    </citation>
    <scope>NUCLEOTIDE SEQUENCE [LARGE SCALE GENOMIC DNA]</scope>
    <source>
        <strain evidence="2 3">CBS 226.95</strain>
    </source>
</reference>
<dbReference type="EMBL" id="KZ679675">
    <property type="protein sequence ID" value="PTB60818.1"/>
    <property type="molecule type" value="Genomic_DNA"/>
</dbReference>
<dbReference type="GeneID" id="36625268"/>
<keyword evidence="3" id="KW-1185">Reference proteome</keyword>
<name>A0A2T4AV18_TRIHA</name>
<keyword evidence="1" id="KW-0812">Transmembrane</keyword>
<dbReference type="Proteomes" id="UP000241690">
    <property type="component" value="Unassembled WGS sequence"/>
</dbReference>
<evidence type="ECO:0000313" key="2">
    <source>
        <dbReference type="EMBL" id="PTB60818.1"/>
    </source>
</evidence>
<keyword evidence="1" id="KW-1133">Transmembrane helix</keyword>
<evidence type="ECO:0000256" key="1">
    <source>
        <dbReference type="SAM" id="Phobius"/>
    </source>
</evidence>
<gene>
    <name evidence="2" type="ORF">M431DRAFT_489596</name>
</gene>
<keyword evidence="1" id="KW-0472">Membrane</keyword>
<evidence type="ECO:0000313" key="3">
    <source>
        <dbReference type="Proteomes" id="UP000241690"/>
    </source>
</evidence>
<dbReference type="RefSeq" id="XP_024780495.1">
    <property type="nucleotide sequence ID" value="XM_024916699.1"/>
</dbReference>
<accession>A0A2T4AV18</accession>
<sequence>MYLLFVDTKLCKPTDCLCYQSQASGTIGLGCQRMPMALIYIAATVLYLLIGGEDRSYTGEWSHSKAYSSQSFWEFLHLQ</sequence>
<proteinExistence type="predicted"/>